<gene>
    <name evidence="2" type="ORF">BRARA_H01128</name>
</gene>
<protein>
    <recommendedName>
        <fullName evidence="1">Transposase Tnp1/En/Spm-like domain-containing protein</fullName>
    </recommendedName>
</protein>
<dbReference type="Proteomes" id="UP000264353">
    <property type="component" value="Chromosome A8"/>
</dbReference>
<sequence>MVQPQTKKHRGPTKMKDIARDPNARIRVEFTEFGEPCGEGSVKLSSYLGPLVREHVPVVIDDWKQIGEERKTVLWKSVKLRFELDGEYEKTAVMKQMGCLWRASKSRLINQIIKADNHADRLKLRPDNTPSVNKRTPQPKCIIYDWCDKESKVAEGRFLSSDVMEFVNNVSLGPNSSKVVVETAFEEDAFLWRPAPKMYTIGQAVGETVAWPQDSVLVLDEEFSPDDIPSKVRFSFLISF</sequence>
<dbReference type="EMBL" id="CM010635">
    <property type="protein sequence ID" value="RID50397.1"/>
    <property type="molecule type" value="Genomic_DNA"/>
</dbReference>
<dbReference type="Pfam" id="PF03017">
    <property type="entry name" value="Transposase_23"/>
    <property type="match status" value="1"/>
</dbReference>
<dbReference type="PANTHER" id="PTHR33018">
    <property type="entry name" value="OS10G0338966 PROTEIN-RELATED"/>
    <property type="match status" value="1"/>
</dbReference>
<evidence type="ECO:0000313" key="3">
    <source>
        <dbReference type="Proteomes" id="UP000264353"/>
    </source>
</evidence>
<accession>A0A397YAS5</accession>
<proteinExistence type="predicted"/>
<organism evidence="2 3">
    <name type="scientific">Brassica campestris</name>
    <name type="common">Field mustard</name>
    <dbReference type="NCBI Taxonomy" id="3711"/>
    <lineage>
        <taxon>Eukaryota</taxon>
        <taxon>Viridiplantae</taxon>
        <taxon>Streptophyta</taxon>
        <taxon>Embryophyta</taxon>
        <taxon>Tracheophyta</taxon>
        <taxon>Spermatophyta</taxon>
        <taxon>Magnoliopsida</taxon>
        <taxon>eudicotyledons</taxon>
        <taxon>Gunneridae</taxon>
        <taxon>Pentapetalae</taxon>
        <taxon>rosids</taxon>
        <taxon>malvids</taxon>
        <taxon>Brassicales</taxon>
        <taxon>Brassicaceae</taxon>
        <taxon>Brassiceae</taxon>
        <taxon>Brassica</taxon>
    </lineage>
</organism>
<feature type="domain" description="Transposase Tnp1/En/Spm-like" evidence="1">
    <location>
        <begin position="142"/>
        <end position="205"/>
    </location>
</feature>
<dbReference type="PANTHER" id="PTHR33018:SF34">
    <property type="entry name" value="OS02G0472350 PROTEIN"/>
    <property type="match status" value="1"/>
</dbReference>
<evidence type="ECO:0000259" key="1">
    <source>
        <dbReference type="Pfam" id="PF03017"/>
    </source>
</evidence>
<evidence type="ECO:0000313" key="2">
    <source>
        <dbReference type="EMBL" id="RID50397.1"/>
    </source>
</evidence>
<reference evidence="2 3" key="1">
    <citation type="submission" date="2018-06" db="EMBL/GenBank/DDBJ databases">
        <title>WGS assembly of Brassica rapa FPsc.</title>
        <authorList>
            <person name="Bowman J."/>
            <person name="Kohchi T."/>
            <person name="Yamato K."/>
            <person name="Jenkins J."/>
            <person name="Shu S."/>
            <person name="Ishizaki K."/>
            <person name="Yamaoka S."/>
            <person name="Nishihama R."/>
            <person name="Nakamura Y."/>
            <person name="Berger F."/>
            <person name="Adam C."/>
            <person name="Aki S."/>
            <person name="Althoff F."/>
            <person name="Araki T."/>
            <person name="Arteaga-Vazquez M."/>
            <person name="Balasubrmanian S."/>
            <person name="Bauer D."/>
            <person name="Boehm C."/>
            <person name="Briginshaw L."/>
            <person name="Caballero-Perez J."/>
            <person name="Catarino B."/>
            <person name="Chen F."/>
            <person name="Chiyoda S."/>
            <person name="Chovatia M."/>
            <person name="Davies K."/>
            <person name="Delmans M."/>
            <person name="Demura T."/>
            <person name="Dierschke T."/>
            <person name="Dolan L."/>
            <person name="Dorantes-Acosta A."/>
            <person name="Eklund D."/>
            <person name="Florent S."/>
            <person name="Flores-Sandoval E."/>
            <person name="Fujiyama A."/>
            <person name="Fukuzawa H."/>
            <person name="Galik B."/>
            <person name="Grimanelli D."/>
            <person name="Grimwood J."/>
            <person name="Grossniklaus U."/>
            <person name="Hamada T."/>
            <person name="Haseloff J."/>
            <person name="Hetherington A."/>
            <person name="Higo A."/>
            <person name="Hirakawa Y."/>
            <person name="Hundley H."/>
            <person name="Ikeda Y."/>
            <person name="Inoue K."/>
            <person name="Inoue S."/>
            <person name="Ishida S."/>
            <person name="Jia Q."/>
            <person name="Kakita M."/>
            <person name="Kanazawa T."/>
            <person name="Kawai Y."/>
            <person name="Kawashima T."/>
            <person name="Kennedy M."/>
            <person name="Kinose K."/>
            <person name="Kinoshita T."/>
            <person name="Kohara Y."/>
            <person name="Koide E."/>
            <person name="Komatsu K."/>
            <person name="Kopischke S."/>
            <person name="Kubo M."/>
            <person name="Kyozuka J."/>
            <person name="Lagercrantz U."/>
            <person name="Lin S."/>
            <person name="Lindquist E."/>
            <person name="Lipzen A."/>
            <person name="Lu C."/>
            <person name="Luna E."/>
            <person name="Martienssen R."/>
            <person name="Minamino N."/>
            <person name="Mizutani M."/>
            <person name="Mizutani M."/>
            <person name="Mochizuki N."/>
            <person name="Monte I."/>
            <person name="Mosher R."/>
            <person name="Nagasaki H."/>
            <person name="Nakagami H."/>
            <person name="Naramoto S."/>
            <person name="Nishitani K."/>
            <person name="Ohtani M."/>
            <person name="Okamoto T."/>
            <person name="Okumura M."/>
            <person name="Phillips J."/>
            <person name="Pollak B."/>
            <person name="Reinders A."/>
            <person name="Roevekamp M."/>
            <person name="Sano R."/>
            <person name="Sawa S."/>
            <person name="Schmid M."/>
            <person name="Shirakawa M."/>
            <person name="Solano R."/>
            <person name="Spunde A."/>
            <person name="Suetsugu N."/>
            <person name="Sugano S."/>
            <person name="Sugiyama A."/>
            <person name="Sun R."/>
            <person name="Suzuki Y."/>
            <person name="Takenaka M."/>
            <person name="Takezawa D."/>
            <person name="Tomogane H."/>
            <person name="Tsuzuki M."/>
            <person name="Ueda T."/>
            <person name="Umeda M."/>
            <person name="Ward J."/>
            <person name="Watanabe Y."/>
            <person name="Yazaki K."/>
            <person name="Yokoyama R."/>
            <person name="Yoshitake Y."/>
            <person name="Yotsui I."/>
            <person name="Zachgo S."/>
            <person name="Schmutz J."/>
        </authorList>
    </citation>
    <scope>NUCLEOTIDE SEQUENCE [LARGE SCALE GENOMIC DNA]</scope>
    <source>
        <strain evidence="3">cv. B-3</strain>
    </source>
</reference>
<name>A0A397YAS5_BRACM</name>
<dbReference type="AlphaFoldDB" id="A0A397YAS5"/>
<dbReference type="InterPro" id="IPR004264">
    <property type="entry name" value="Transposase_23"/>
</dbReference>